<comment type="caution">
    <text evidence="1">The sequence shown here is derived from an EMBL/GenBank/DDBJ whole genome shotgun (WGS) entry which is preliminary data.</text>
</comment>
<accession>A0ABQ9H622</accession>
<protein>
    <recommendedName>
        <fullName evidence="3">Tc1-like transposase DDE domain-containing protein</fullName>
    </recommendedName>
</protein>
<proteinExistence type="predicted"/>
<evidence type="ECO:0000313" key="2">
    <source>
        <dbReference type="Proteomes" id="UP001159363"/>
    </source>
</evidence>
<gene>
    <name evidence="1" type="ORF">PR048_020363</name>
</gene>
<evidence type="ECO:0008006" key="3">
    <source>
        <dbReference type="Google" id="ProtNLM"/>
    </source>
</evidence>
<evidence type="ECO:0000313" key="1">
    <source>
        <dbReference type="EMBL" id="KAJ8879755.1"/>
    </source>
</evidence>
<reference evidence="1 2" key="1">
    <citation type="submission" date="2023-02" db="EMBL/GenBank/DDBJ databases">
        <title>LHISI_Scaffold_Assembly.</title>
        <authorList>
            <person name="Stuart O.P."/>
            <person name="Cleave R."/>
            <person name="Magrath M.J.L."/>
            <person name="Mikheyev A.S."/>
        </authorList>
    </citation>
    <scope>NUCLEOTIDE SEQUENCE [LARGE SCALE GENOMIC DNA]</scope>
    <source>
        <strain evidence="1">Daus_M_001</strain>
        <tissue evidence="1">Leg muscle</tissue>
    </source>
</reference>
<sequence>MDETYVLSFHASGKSWSDDRRETIIVHAGGENGVVKNSVVSRKDRQSPGDCRYQMSSANHIKWLHELLIPDLSFISVLVIDNALYHCVRVNKMSTSKNRKDQRTSWLSVIFVQYV</sequence>
<organism evidence="1 2">
    <name type="scientific">Dryococelus australis</name>
    <dbReference type="NCBI Taxonomy" id="614101"/>
    <lineage>
        <taxon>Eukaryota</taxon>
        <taxon>Metazoa</taxon>
        <taxon>Ecdysozoa</taxon>
        <taxon>Arthropoda</taxon>
        <taxon>Hexapoda</taxon>
        <taxon>Insecta</taxon>
        <taxon>Pterygota</taxon>
        <taxon>Neoptera</taxon>
        <taxon>Polyneoptera</taxon>
        <taxon>Phasmatodea</taxon>
        <taxon>Verophasmatodea</taxon>
        <taxon>Anareolatae</taxon>
        <taxon>Phasmatidae</taxon>
        <taxon>Eurycanthinae</taxon>
        <taxon>Dryococelus</taxon>
    </lineage>
</organism>
<keyword evidence="2" id="KW-1185">Reference proteome</keyword>
<dbReference type="Proteomes" id="UP001159363">
    <property type="component" value="Chromosome 6"/>
</dbReference>
<name>A0ABQ9H622_9NEOP</name>
<dbReference type="EMBL" id="JARBHB010000007">
    <property type="protein sequence ID" value="KAJ8879755.1"/>
    <property type="molecule type" value="Genomic_DNA"/>
</dbReference>